<dbReference type="InterPro" id="IPR013780">
    <property type="entry name" value="Glyco_hydro_b"/>
</dbReference>
<protein>
    <recommendedName>
        <fullName evidence="4">alpha-glucosidase</fullName>
        <ecNumber evidence="4">3.2.1.20</ecNumber>
    </recommendedName>
    <alternativeName>
        <fullName evidence="11">Maltase</fullName>
    </alternativeName>
</protein>
<keyword evidence="17" id="KW-1185">Reference proteome</keyword>
<dbReference type="Pfam" id="PF13802">
    <property type="entry name" value="Gal_mutarotas_2"/>
    <property type="match status" value="1"/>
</dbReference>
<dbReference type="SUPFAM" id="SSF51011">
    <property type="entry name" value="Glycosyl hydrolase domain"/>
    <property type="match status" value="1"/>
</dbReference>
<name>A0ABR2WM27_9FUNG</name>
<dbReference type="InterPro" id="IPR000322">
    <property type="entry name" value="Glyco_hydro_31_TIM"/>
</dbReference>
<dbReference type="PANTHER" id="PTHR22762:SF133">
    <property type="entry name" value="P-TYPE DOMAIN-CONTAINING PROTEIN"/>
    <property type="match status" value="1"/>
</dbReference>
<comment type="similarity">
    <text evidence="3 13">Belongs to the glycosyl hydrolase 31 family.</text>
</comment>
<feature type="disulfide bond" evidence="12">
    <location>
        <begin position="122"/>
        <end position="137"/>
    </location>
</feature>
<dbReference type="SUPFAM" id="SSF51445">
    <property type="entry name" value="(Trans)glycosidases"/>
    <property type="match status" value="1"/>
</dbReference>
<evidence type="ECO:0000256" key="1">
    <source>
        <dbReference type="ARBA" id="ARBA00001657"/>
    </source>
</evidence>
<comment type="caution">
    <text evidence="12">Lacks conserved residue(s) required for the propagation of feature annotation.</text>
</comment>
<dbReference type="PROSITE" id="PS00129">
    <property type="entry name" value="GLYCOSYL_HYDROL_F31_1"/>
    <property type="match status" value="1"/>
</dbReference>
<dbReference type="SUPFAM" id="SSF74650">
    <property type="entry name" value="Galactose mutarotase-like"/>
    <property type="match status" value="1"/>
</dbReference>
<dbReference type="PROSITE" id="PS51448">
    <property type="entry name" value="P_TREFOIL_2"/>
    <property type="match status" value="2"/>
</dbReference>
<keyword evidence="9" id="KW-0325">Glycoprotein</keyword>
<comment type="subcellular location">
    <subcellularLocation>
        <location evidence="2">Endomembrane system</location>
    </subcellularLocation>
</comment>
<dbReference type="Gene3D" id="2.60.40.1760">
    <property type="entry name" value="glycosyl hydrolase (family 31)"/>
    <property type="match status" value="1"/>
</dbReference>
<evidence type="ECO:0000256" key="4">
    <source>
        <dbReference type="ARBA" id="ARBA00012741"/>
    </source>
</evidence>
<sequence>MRTKTFVLALGCLLVVTSICYLSIQRTPPEYLDFNDYKPSHVTKQPFPKPPSTNSSSALQLPEEQCPNVGERQDCGYLGITQDECVARNCCWNPKDTGASWCFYKKVQQYTCAAEVTQQQDCGWIGIKESECRQRNCCWNPNNDSSLAKYCFYKRPVCNGYRVVNSVSSVRGFTANLKLNEPGCQLYGNDVKELTVQVTYETKQRLHIKIIDRQQQRYEVPENAIPRPSIDFKEKDYEYRFSFTENPFTFAVLRADTKEVVFNSSVPGLDSLIFQEKYLELSTQLPSNANIYGLGEYVGPLKRDPKATRQTIWARDAATPVNENVYGSHPFYMEMRAGKSHGVFLLNSNGMDVSLTSRQLTYKVIGGVLDYYIFMGPTPADVVKQYTEVIGRPSAIPYWALGFHQCRWGYRTLEAVNEVVEQYKKHKIPLETMWTDIDYMDKYKDFTFDPQSFPVKGVQEFVRNLHRNHQHYVLIIDPGIKIEPGYKSFDEGVSRDIFLKSATGNYSIGWVWPGLTYFPDWFNPEAEEWWYDEMNEFLAVVPADGIWIDMNEVASWCAGDCDPATDTSAHINFSEKIQKAQHDTQHQYNINNAGNSLPLDFHTAPMDAIHKNGLLEYDVHNLFGHMESIVTRNALLRINPEKRPFILSRSTFSGTGKHAGHWTGDNWSNWDQLRYSIPGVLNFQMFGIPFVGADICGFMGNTTEELCLRWMQLGAFYPFARNHNAHDTIAQEPYLWPAVTDASQKALNIRYSLLPYFYTLFHFASFDGSTVWRPLFFEFADDPNVLDIDEQFMIGKGLLVAPVLKSKQTELKSYFPAGKWYDFHKYGLVADSAKGDYQTLNVSIDDIPMFVLGGQILVMQYPSLTTHESRQNDYFLMIALDKDGFSEGELYIDDGESLHVTSSSLIRYKVLKTRLSAEGSFDYNSGNYLSKVIIMGVKNSIQFIKVNGNALEQRLWHIEATSKAVVIDGIHLSMEKEFQIEWE</sequence>
<evidence type="ECO:0000313" key="17">
    <source>
        <dbReference type="Proteomes" id="UP001479436"/>
    </source>
</evidence>
<comment type="caution">
    <text evidence="16">The sequence shown here is derived from an EMBL/GenBank/DDBJ whole genome shotgun (WGS) entry which is preliminary data.</text>
</comment>
<dbReference type="EC" id="3.2.1.20" evidence="4"/>
<keyword evidence="7" id="KW-0472">Membrane</keyword>
<evidence type="ECO:0000256" key="11">
    <source>
        <dbReference type="ARBA" id="ARBA00041343"/>
    </source>
</evidence>
<dbReference type="SUPFAM" id="SSF57492">
    <property type="entry name" value="Trefoil"/>
    <property type="match status" value="1"/>
</dbReference>
<gene>
    <name evidence="16" type="ORF">K7432_011651</name>
</gene>
<evidence type="ECO:0000256" key="2">
    <source>
        <dbReference type="ARBA" id="ARBA00004308"/>
    </source>
</evidence>
<dbReference type="InterPro" id="IPR000519">
    <property type="entry name" value="P_trefoil_dom"/>
</dbReference>
<comment type="catalytic activity">
    <reaction evidence="1">
        <text>Hydrolysis of terminal, non-reducing (1-&gt;4)-linked alpha-D-glucose residues with release of alpha-D-glucose.</text>
        <dbReference type="EC" id="3.2.1.20"/>
    </reaction>
</comment>
<dbReference type="PANTHER" id="PTHR22762">
    <property type="entry name" value="ALPHA-GLUCOSIDASE"/>
    <property type="match status" value="1"/>
</dbReference>
<dbReference type="InterPro" id="IPR044913">
    <property type="entry name" value="P_trefoil_dom_sf"/>
</dbReference>
<dbReference type="PROSITE" id="PS00707">
    <property type="entry name" value="GLYCOSYL_HYDROL_F31_2"/>
    <property type="match status" value="1"/>
</dbReference>
<feature type="signal peptide" evidence="14">
    <location>
        <begin position="1"/>
        <end position="18"/>
    </location>
</feature>
<keyword evidence="10 13" id="KW-0326">Glycosidase</keyword>
<feature type="disulfide bond" evidence="12">
    <location>
        <begin position="75"/>
        <end position="90"/>
    </location>
</feature>
<evidence type="ECO:0000256" key="14">
    <source>
        <dbReference type="SAM" id="SignalP"/>
    </source>
</evidence>
<evidence type="ECO:0000256" key="5">
    <source>
        <dbReference type="ARBA" id="ARBA00022729"/>
    </source>
</evidence>
<reference evidence="16 17" key="1">
    <citation type="submission" date="2023-04" db="EMBL/GenBank/DDBJ databases">
        <title>Genome of Basidiobolus ranarum AG-B5.</title>
        <authorList>
            <person name="Stajich J.E."/>
            <person name="Carter-House D."/>
            <person name="Gryganskyi A."/>
        </authorList>
    </citation>
    <scope>NUCLEOTIDE SEQUENCE [LARGE SCALE GENOMIC DNA]</scope>
    <source>
        <strain evidence="16 17">AG-B5</strain>
    </source>
</reference>
<dbReference type="EMBL" id="JASJQH010000925">
    <property type="protein sequence ID" value="KAK9762529.1"/>
    <property type="molecule type" value="Genomic_DNA"/>
</dbReference>
<dbReference type="InterPro" id="IPR030458">
    <property type="entry name" value="Glyco_hydro_31_AS"/>
</dbReference>
<feature type="domain" description="P-type" evidence="15">
    <location>
        <begin position="110"/>
        <end position="155"/>
    </location>
</feature>
<dbReference type="CDD" id="cd00111">
    <property type="entry name" value="Trefoil"/>
    <property type="match status" value="2"/>
</dbReference>
<dbReference type="InterPro" id="IPR017853">
    <property type="entry name" value="GH"/>
</dbReference>
<dbReference type="InterPro" id="IPR048395">
    <property type="entry name" value="Glyco_hydro_31_C"/>
</dbReference>
<feature type="disulfide bond" evidence="12">
    <location>
        <begin position="112"/>
        <end position="138"/>
    </location>
</feature>
<dbReference type="InterPro" id="IPR017957">
    <property type="entry name" value="P_trefoil_CS"/>
</dbReference>
<dbReference type="PROSITE" id="PS00025">
    <property type="entry name" value="P_TREFOIL_1"/>
    <property type="match status" value="1"/>
</dbReference>
<keyword evidence="8 12" id="KW-1015">Disulfide bond</keyword>
<feature type="domain" description="P-type" evidence="15">
    <location>
        <begin position="64"/>
        <end position="106"/>
    </location>
</feature>
<keyword evidence="5 14" id="KW-0732">Signal</keyword>
<dbReference type="Pfam" id="PF00088">
    <property type="entry name" value="Trefoil"/>
    <property type="match status" value="2"/>
</dbReference>
<dbReference type="Gene3D" id="3.20.20.80">
    <property type="entry name" value="Glycosidases"/>
    <property type="match status" value="1"/>
</dbReference>
<dbReference type="InterPro" id="IPR025887">
    <property type="entry name" value="Glyco_hydro_31_N_dom"/>
</dbReference>
<dbReference type="InterPro" id="IPR030459">
    <property type="entry name" value="Glyco_hydro_31_CS"/>
</dbReference>
<organism evidence="16 17">
    <name type="scientific">Basidiobolus ranarum</name>
    <dbReference type="NCBI Taxonomy" id="34480"/>
    <lineage>
        <taxon>Eukaryota</taxon>
        <taxon>Fungi</taxon>
        <taxon>Fungi incertae sedis</taxon>
        <taxon>Zoopagomycota</taxon>
        <taxon>Entomophthoromycotina</taxon>
        <taxon>Basidiobolomycetes</taxon>
        <taxon>Basidiobolales</taxon>
        <taxon>Basidiobolaceae</taxon>
        <taxon>Basidiobolus</taxon>
    </lineage>
</organism>
<evidence type="ECO:0000313" key="16">
    <source>
        <dbReference type="EMBL" id="KAK9762529.1"/>
    </source>
</evidence>
<evidence type="ECO:0000256" key="12">
    <source>
        <dbReference type="PROSITE-ProRule" id="PRU00779"/>
    </source>
</evidence>
<evidence type="ECO:0000256" key="9">
    <source>
        <dbReference type="ARBA" id="ARBA00023180"/>
    </source>
</evidence>
<proteinExistence type="inferred from homology"/>
<dbReference type="Pfam" id="PF01055">
    <property type="entry name" value="Glyco_hydro_31_2nd"/>
    <property type="match status" value="1"/>
</dbReference>
<dbReference type="Gene3D" id="4.10.110.10">
    <property type="entry name" value="Spasmolytic Protein, domain 1"/>
    <property type="match status" value="2"/>
</dbReference>
<dbReference type="CDD" id="cd14752">
    <property type="entry name" value="GH31_N"/>
    <property type="match status" value="1"/>
</dbReference>
<dbReference type="Proteomes" id="UP001479436">
    <property type="component" value="Unassembled WGS sequence"/>
</dbReference>
<accession>A0ABR2WM27</accession>
<evidence type="ECO:0000259" key="15">
    <source>
        <dbReference type="PROSITE" id="PS51448"/>
    </source>
</evidence>
<evidence type="ECO:0000256" key="6">
    <source>
        <dbReference type="ARBA" id="ARBA00022801"/>
    </source>
</evidence>
<dbReference type="CDD" id="cd06602">
    <property type="entry name" value="GH31_MGAM_SI_GAA"/>
    <property type="match status" value="1"/>
</dbReference>
<evidence type="ECO:0000256" key="3">
    <source>
        <dbReference type="ARBA" id="ARBA00007806"/>
    </source>
</evidence>
<dbReference type="Pfam" id="PF21365">
    <property type="entry name" value="Glyco_hydro_31_3rd"/>
    <property type="match status" value="1"/>
</dbReference>
<dbReference type="InterPro" id="IPR011013">
    <property type="entry name" value="Gal_mutarotase_sf_dom"/>
</dbReference>
<feature type="disulfide bond" evidence="12">
    <location>
        <begin position="85"/>
        <end position="102"/>
    </location>
</feature>
<evidence type="ECO:0000256" key="8">
    <source>
        <dbReference type="ARBA" id="ARBA00023157"/>
    </source>
</evidence>
<evidence type="ECO:0000256" key="10">
    <source>
        <dbReference type="ARBA" id="ARBA00023295"/>
    </source>
</evidence>
<evidence type="ECO:0000256" key="13">
    <source>
        <dbReference type="RuleBase" id="RU361185"/>
    </source>
</evidence>
<feature type="chain" id="PRO_5046734405" description="alpha-glucosidase" evidence="14">
    <location>
        <begin position="19"/>
        <end position="983"/>
    </location>
</feature>
<dbReference type="SMART" id="SM00018">
    <property type="entry name" value="PD"/>
    <property type="match status" value="2"/>
</dbReference>
<dbReference type="Gene3D" id="2.60.40.1180">
    <property type="entry name" value="Golgi alpha-mannosidase II"/>
    <property type="match status" value="2"/>
</dbReference>
<evidence type="ECO:0000256" key="7">
    <source>
        <dbReference type="ARBA" id="ARBA00023136"/>
    </source>
</evidence>
<keyword evidence="6 13" id="KW-0378">Hydrolase</keyword>